<dbReference type="Proteomes" id="UP000263689">
    <property type="component" value="Chromosome"/>
</dbReference>
<dbReference type="KEGG" id="mmao:MMOS7_04510"/>
<protein>
    <recommendedName>
        <fullName evidence="1">RimK-like ATPgrasp N-terminal domain-containing protein</fullName>
    </recommendedName>
</protein>
<reference evidence="2 3" key="1">
    <citation type="submission" date="2009-06" db="EMBL/GenBank/DDBJ databases">
        <title>Molecular Evidence for Microbiologically Influenced Corrosion from genome of Methanogen.</title>
        <authorList>
            <person name="Ito N."/>
            <person name="Tsurumaru H."/>
            <person name="Shimizu A."/>
            <person name="Harada T."/>
            <person name="Hosoyama A."/>
            <person name="Horikawa H."/>
            <person name="Wakai S."/>
            <person name="Sasaki K."/>
            <person name="Nishijima K."/>
            <person name="Ataku H."/>
            <person name="Yamazaki J."/>
            <person name="Mise M."/>
            <person name="Yamazaki S."/>
            <person name="Tanikawa S."/>
            <person name="Harayama S."/>
            <person name="Fujita N."/>
        </authorList>
    </citation>
    <scope>NUCLEOTIDE SEQUENCE [LARGE SCALE GENOMIC DNA]</scope>
    <source>
        <strain evidence="3">OS7 ( NBRC 103642)</strain>
    </source>
</reference>
<dbReference type="EMBL" id="AP011528">
    <property type="protein sequence ID" value="BAP62537.1"/>
    <property type="molecule type" value="Genomic_DNA"/>
</dbReference>
<dbReference type="InterPro" id="IPR025839">
    <property type="entry name" value="RLAN_dom"/>
</dbReference>
<evidence type="ECO:0000259" key="1">
    <source>
        <dbReference type="Pfam" id="PF14401"/>
    </source>
</evidence>
<accession>A0A2Z5PS67</accession>
<feature type="domain" description="RimK-like ATPgrasp N-terminal" evidence="1">
    <location>
        <begin position="127"/>
        <end position="198"/>
    </location>
</feature>
<organism evidence="2 3">
    <name type="scientific">Methanococcus maripaludis OS7</name>
    <dbReference type="NCBI Taxonomy" id="637915"/>
    <lineage>
        <taxon>Archaea</taxon>
        <taxon>Methanobacteriati</taxon>
        <taxon>Methanobacteriota</taxon>
        <taxon>Methanomada group</taxon>
        <taxon>Methanococci</taxon>
        <taxon>Methanococcales</taxon>
        <taxon>Methanococcaceae</taxon>
        <taxon>Methanococcus</taxon>
    </lineage>
</organism>
<sequence length="204" mass="23343">MNKMSHTIIKDGIDCVISKDYFYKTESYYKLISKEISGKNKVFPSSNDVLDAYIVPVALKRAELAGIPILQWEISSGDVPNPSIVYSVNYFSDPSTYYIVKNREESRKISKHVTNCGKYPLCYQKVPENFEMVNFSIFFGEVCTENENIKQIANKIYQTFKIPLINALFVIMDDKIYLSSLSPVNVSKLSKEEKAMIEKTLLVD</sequence>
<proteinExistence type="predicted"/>
<dbReference type="AlphaFoldDB" id="A0A2Z5PS67"/>
<gene>
    <name evidence="2" type="ORF">MMOS7_04510</name>
</gene>
<evidence type="ECO:0000313" key="2">
    <source>
        <dbReference type="EMBL" id="BAP62537.1"/>
    </source>
</evidence>
<name>A0A2Z5PS67_METMI</name>
<dbReference type="Pfam" id="PF14401">
    <property type="entry name" value="RLAN"/>
    <property type="match status" value="1"/>
</dbReference>
<evidence type="ECO:0000313" key="3">
    <source>
        <dbReference type="Proteomes" id="UP000263689"/>
    </source>
</evidence>